<dbReference type="GO" id="GO:0000162">
    <property type="term" value="P:L-tryptophan biosynthetic process"/>
    <property type="evidence" value="ECO:0007669"/>
    <property type="project" value="TreeGrafter"/>
</dbReference>
<dbReference type="Pfam" id="PF00425">
    <property type="entry name" value="Chorismate_bind"/>
    <property type="match status" value="1"/>
</dbReference>
<dbReference type="InterPro" id="IPR010118">
    <property type="entry name" value="Para-NH2Bz/anthranilate_synth"/>
</dbReference>
<dbReference type="InterPro" id="IPR006805">
    <property type="entry name" value="Anth_synth_I_N"/>
</dbReference>
<dbReference type="Proteomes" id="UP000639274">
    <property type="component" value="Chromosome"/>
</dbReference>
<dbReference type="Gene3D" id="3.60.120.10">
    <property type="entry name" value="Anthranilate synthase"/>
    <property type="match status" value="1"/>
</dbReference>
<keyword evidence="4" id="KW-1185">Reference proteome</keyword>
<dbReference type="KEGG" id="lsf:I8J32_016465"/>
<protein>
    <submittedName>
        <fullName evidence="3">Aminodeoxychorismate synthase component I</fullName>
    </submittedName>
</protein>
<dbReference type="PRINTS" id="PR00095">
    <property type="entry name" value="ANTSNTHASEI"/>
</dbReference>
<proteinExistence type="predicted"/>
<reference evidence="3 4" key="1">
    <citation type="submission" date="2021-03" db="EMBL/GenBank/DDBJ databases">
        <title>Lysobacter sp. nov. isolated from soil of gangwondo yeongwol, south Korea.</title>
        <authorList>
            <person name="Kim K.R."/>
            <person name="Kim K.H."/>
            <person name="Jeon C.O."/>
        </authorList>
    </citation>
    <scope>NUCLEOTIDE SEQUENCE [LARGE SCALE GENOMIC DNA]</scope>
    <source>
        <strain evidence="3 4">R19</strain>
    </source>
</reference>
<name>A0A975ASF6_9GAMM</name>
<feature type="domain" description="Anthranilate synthase component I N-terminal" evidence="2">
    <location>
        <begin position="18"/>
        <end position="143"/>
    </location>
</feature>
<dbReference type="RefSeq" id="WP_200613701.1">
    <property type="nucleotide sequence ID" value="NZ_CP071518.1"/>
</dbReference>
<feature type="domain" description="Chorismate-utilising enzyme C-terminal" evidence="1">
    <location>
        <begin position="186"/>
        <end position="444"/>
    </location>
</feature>
<gene>
    <name evidence="3" type="ORF">I8J32_016465</name>
</gene>
<dbReference type="PANTHER" id="PTHR11236">
    <property type="entry name" value="AMINOBENZOATE/ANTHRANILATE SYNTHASE"/>
    <property type="match status" value="1"/>
</dbReference>
<dbReference type="Pfam" id="PF04715">
    <property type="entry name" value="Anth_synt_I_N"/>
    <property type="match status" value="1"/>
</dbReference>
<dbReference type="EMBL" id="CP071518">
    <property type="protein sequence ID" value="QSX78248.1"/>
    <property type="molecule type" value="Genomic_DNA"/>
</dbReference>
<dbReference type="SUPFAM" id="SSF56322">
    <property type="entry name" value="ADC synthase"/>
    <property type="match status" value="1"/>
</dbReference>
<sequence>MLLTRALPPTLDLLRLHRLAPQRYPLLLESSAHGTAQGRWDLLLIADGPCLRLDRDGHTRDQDGQVLEGDFLDLLDAQWRQLQTTRDEPRWPFRGGWALWLGYELARQVEPVLELPPAAGCAPVALALRCPAAILRDHATGECVAVAEPAHAALLDALAADVPAGVALPDLPAWSRPCAVEEDEASRYVDGVQRVIDYLRAGDVFQVNLSRAWRAQFEDGLDPAALFERLRTHNPAPFAGVFAQAGWAVVSASPERLVSVRGDLVETRPIAGTRARFPGDDDAARIQELVGHPKERAEHVMLIDLERNDLGRVCTAGSVEVDELMTVESYAHVHHIVSNVRGRLRPGTAPGEVIRAVFPGGTITGCPKVRCMQIIAELEGEGRGAYTGAMGWLNRDGDMDLNILIRSAELARGAATGDVLHFRTGAGIVADSVPQRELDETRAKARGMLRALGLDA</sequence>
<evidence type="ECO:0000313" key="3">
    <source>
        <dbReference type="EMBL" id="QSX78248.1"/>
    </source>
</evidence>
<evidence type="ECO:0000259" key="1">
    <source>
        <dbReference type="Pfam" id="PF00425"/>
    </source>
</evidence>
<dbReference type="InterPro" id="IPR019999">
    <property type="entry name" value="Anth_synth_I-like"/>
</dbReference>
<dbReference type="NCBIfam" id="NF006563">
    <property type="entry name" value="PRK09070.1"/>
    <property type="match status" value="1"/>
</dbReference>
<accession>A0A975ASF6</accession>
<dbReference type="NCBIfam" id="TIGR01824">
    <property type="entry name" value="PabB-clade2"/>
    <property type="match status" value="1"/>
</dbReference>
<evidence type="ECO:0000313" key="4">
    <source>
        <dbReference type="Proteomes" id="UP000639274"/>
    </source>
</evidence>
<dbReference type="InterPro" id="IPR005801">
    <property type="entry name" value="ADC_synthase"/>
</dbReference>
<dbReference type="PANTHER" id="PTHR11236:SF9">
    <property type="entry name" value="ANTHRANILATE SYNTHASE COMPONENT 1"/>
    <property type="match status" value="1"/>
</dbReference>
<evidence type="ECO:0000259" key="2">
    <source>
        <dbReference type="Pfam" id="PF04715"/>
    </source>
</evidence>
<dbReference type="InterPro" id="IPR015890">
    <property type="entry name" value="Chorismate_C"/>
</dbReference>
<dbReference type="AlphaFoldDB" id="A0A975ASF6"/>
<organism evidence="3 4">
    <name type="scientific">Agrilutibacter solisilvae</name>
    <dbReference type="NCBI Taxonomy" id="2763317"/>
    <lineage>
        <taxon>Bacteria</taxon>
        <taxon>Pseudomonadati</taxon>
        <taxon>Pseudomonadota</taxon>
        <taxon>Gammaproteobacteria</taxon>
        <taxon>Lysobacterales</taxon>
        <taxon>Lysobacteraceae</taxon>
        <taxon>Agrilutibacter</taxon>
    </lineage>
</organism>